<dbReference type="InterPro" id="IPR000210">
    <property type="entry name" value="BTB/POZ_dom"/>
</dbReference>
<dbReference type="AlphaFoldDB" id="A0AAV4T1F2"/>
<dbReference type="Gene3D" id="1.25.40.420">
    <property type="match status" value="1"/>
</dbReference>
<sequence length="361" mass="41805">MNGKDTKWKLEIYPRGCDEEDFIETSSAIFKTNDICWGFPELIDREDVIFNRRSEILPQDVLTIRCTMWRNDDEDIEAGQFSALTDIKKSLAGVEGNNIECGQTELLSDQLKEGTTFALQINKLEIMQNENYLMEDSLSLRCEYAFSTGGISEEIESVLNFGADYRKEIIETELKPKVLYNHDDLLDDLKSLYRDETLSDMKLRTDTETFRVHANILSARSEVFKAMFTTEMKETSNRHVYIPDVDNDTLRRMILYLYTDHLEGLEWESASLLYAAADKYAIHSMRKKCSVFLRNAFSFSNACNILKLADSHGDEDLKQDAQDYILANDEDVINTSEWQHFMNTNLKLAADTMYRRYTKGK</sequence>
<dbReference type="SUPFAM" id="SSF49599">
    <property type="entry name" value="TRAF domain-like"/>
    <property type="match status" value="1"/>
</dbReference>
<dbReference type="SUPFAM" id="SSF54695">
    <property type="entry name" value="POZ domain"/>
    <property type="match status" value="1"/>
</dbReference>
<dbReference type="Gene3D" id="3.30.710.10">
    <property type="entry name" value="Potassium Channel Kv1.1, Chain A"/>
    <property type="match status" value="1"/>
</dbReference>
<dbReference type="PANTHER" id="PTHR24413">
    <property type="entry name" value="SPECKLE-TYPE POZ PROTEIN"/>
    <property type="match status" value="1"/>
</dbReference>
<evidence type="ECO:0000259" key="1">
    <source>
        <dbReference type="PROSITE" id="PS50097"/>
    </source>
</evidence>
<reference evidence="2 3" key="1">
    <citation type="submission" date="2021-06" db="EMBL/GenBank/DDBJ databases">
        <title>Caerostris extrusa draft genome.</title>
        <authorList>
            <person name="Kono N."/>
            <person name="Arakawa K."/>
        </authorList>
    </citation>
    <scope>NUCLEOTIDE SEQUENCE [LARGE SCALE GENOMIC DNA]</scope>
</reference>
<accession>A0AAV4T1F2</accession>
<dbReference type="CDD" id="cd18186">
    <property type="entry name" value="BTB_POZ_ZBTB_KLHL-like"/>
    <property type="match status" value="1"/>
</dbReference>
<evidence type="ECO:0000313" key="3">
    <source>
        <dbReference type="Proteomes" id="UP001054945"/>
    </source>
</evidence>
<evidence type="ECO:0000313" key="2">
    <source>
        <dbReference type="EMBL" id="GIY39910.1"/>
    </source>
</evidence>
<dbReference type="PROSITE" id="PS50097">
    <property type="entry name" value="BTB"/>
    <property type="match status" value="1"/>
</dbReference>
<dbReference type="SMART" id="SM00225">
    <property type="entry name" value="BTB"/>
    <property type="match status" value="1"/>
</dbReference>
<dbReference type="EMBL" id="BPLR01010529">
    <property type="protein sequence ID" value="GIY39910.1"/>
    <property type="molecule type" value="Genomic_DNA"/>
</dbReference>
<protein>
    <submittedName>
        <fullName evidence="2">Speckle-type POZ protein</fullName>
    </submittedName>
</protein>
<comment type="caution">
    <text evidence="2">The sequence shown here is derived from an EMBL/GenBank/DDBJ whole genome shotgun (WGS) entry which is preliminary data.</text>
</comment>
<keyword evidence="3" id="KW-1185">Reference proteome</keyword>
<dbReference type="Pfam" id="PF00651">
    <property type="entry name" value="BTB"/>
    <property type="match status" value="1"/>
</dbReference>
<name>A0AAV4T1F2_CAEEX</name>
<organism evidence="2 3">
    <name type="scientific">Caerostris extrusa</name>
    <name type="common">Bark spider</name>
    <name type="synonym">Caerostris bankana</name>
    <dbReference type="NCBI Taxonomy" id="172846"/>
    <lineage>
        <taxon>Eukaryota</taxon>
        <taxon>Metazoa</taxon>
        <taxon>Ecdysozoa</taxon>
        <taxon>Arthropoda</taxon>
        <taxon>Chelicerata</taxon>
        <taxon>Arachnida</taxon>
        <taxon>Araneae</taxon>
        <taxon>Araneomorphae</taxon>
        <taxon>Entelegynae</taxon>
        <taxon>Araneoidea</taxon>
        <taxon>Araneidae</taxon>
        <taxon>Caerostris</taxon>
    </lineage>
</organism>
<dbReference type="InterPro" id="IPR011333">
    <property type="entry name" value="SKP1/BTB/POZ_sf"/>
</dbReference>
<feature type="domain" description="BTB" evidence="1">
    <location>
        <begin position="199"/>
        <end position="266"/>
    </location>
</feature>
<dbReference type="Proteomes" id="UP001054945">
    <property type="component" value="Unassembled WGS sequence"/>
</dbReference>
<gene>
    <name evidence="2" type="primary">SPOP_23</name>
    <name evidence="2" type="ORF">CEXT_675101</name>
</gene>
<proteinExistence type="predicted"/>